<proteinExistence type="predicted"/>
<dbReference type="WBParaSite" id="PS1159_v2.g10747.t1">
    <property type="protein sequence ID" value="PS1159_v2.g10747.t1"/>
    <property type="gene ID" value="PS1159_v2.g10747"/>
</dbReference>
<dbReference type="Proteomes" id="UP000887580">
    <property type="component" value="Unplaced"/>
</dbReference>
<protein>
    <submittedName>
        <fullName evidence="2">CHK kinase-like domain-containing protein</fullName>
    </submittedName>
</protein>
<evidence type="ECO:0000313" key="2">
    <source>
        <dbReference type="WBParaSite" id="PS1159_v2.g10747.t1"/>
    </source>
</evidence>
<evidence type="ECO:0000313" key="1">
    <source>
        <dbReference type="Proteomes" id="UP000887580"/>
    </source>
</evidence>
<accession>A0AC35EUH7</accession>
<sequence length="146" mass="16749">MEENHDLFPVLVHGAIWPGNVLWSSKNNSELLSIIDWQGCFVGSPTADLAALLAISVSAEERQNREDEYLEYYIQKFEQFRDREKFSAIDFGTIKESYGRSLLYSMIELMVVIISNPLDDVIEEKGEIFGVMTKRLKALIEDLLLE</sequence>
<organism evidence="1 2">
    <name type="scientific">Panagrolaimus sp. PS1159</name>
    <dbReference type="NCBI Taxonomy" id="55785"/>
    <lineage>
        <taxon>Eukaryota</taxon>
        <taxon>Metazoa</taxon>
        <taxon>Ecdysozoa</taxon>
        <taxon>Nematoda</taxon>
        <taxon>Chromadorea</taxon>
        <taxon>Rhabditida</taxon>
        <taxon>Tylenchina</taxon>
        <taxon>Panagrolaimomorpha</taxon>
        <taxon>Panagrolaimoidea</taxon>
        <taxon>Panagrolaimidae</taxon>
        <taxon>Panagrolaimus</taxon>
    </lineage>
</organism>
<name>A0AC35EUH7_9BILA</name>
<reference evidence="2" key="1">
    <citation type="submission" date="2022-11" db="UniProtKB">
        <authorList>
            <consortium name="WormBaseParasite"/>
        </authorList>
    </citation>
    <scope>IDENTIFICATION</scope>
</reference>